<protein>
    <submittedName>
        <fullName evidence="2">Uncharacterized protein</fullName>
    </submittedName>
</protein>
<sequence>MKLLQCIVRWLVLLVICQPAQAQEGPYLISLPPHNISLAASPWRVAQVLDLRADRSRLGAVHRGLDNQLSSANFPYPLATELRQWVHPQPTTAGRPVLMRVFTLSINERLGVGSEQAEAELIADFLELQPDSTFRALLMAGETTHRAGLDATGLHAANLALVLQQALRRLAALPATSTSAETLSPADARAGRGGAMAHRFAIQQAATPRRGFYRSFEEFRDNKPSEPDFPFYVEHKPRPGKRFAGTDAITPNYLHLDEQHPARPVPCTGLWGLSDGRELLMVYRGRFYQLLPAADGRSYTFMGPPVLDAEGAANVTAAALVGGLAGAAIASVANSAGPLALYELHLASGRVVPAETAGTDAQGFATAADSAGVFVFRRSGGNDGQSVTLSATDQPATALAARSWTAIRWRDRRRELKLCVQVGSGRQDCQEFIPDFSQPTFLECIVPSGGDPPILRVVSAKEGRFEVKRMQLLERKKK</sequence>
<gene>
    <name evidence="2" type="ORF">GCM10023185_45760</name>
</gene>
<keyword evidence="3" id="KW-1185">Reference proteome</keyword>
<keyword evidence="1" id="KW-0732">Signal</keyword>
<dbReference type="EMBL" id="BAABGZ010000082">
    <property type="protein sequence ID" value="GAA4370870.1"/>
    <property type="molecule type" value="Genomic_DNA"/>
</dbReference>
<evidence type="ECO:0000256" key="1">
    <source>
        <dbReference type="SAM" id="SignalP"/>
    </source>
</evidence>
<accession>A0ABP8ISZ3</accession>
<reference evidence="3" key="1">
    <citation type="journal article" date="2019" name="Int. J. Syst. Evol. Microbiol.">
        <title>The Global Catalogue of Microorganisms (GCM) 10K type strain sequencing project: providing services to taxonomists for standard genome sequencing and annotation.</title>
        <authorList>
            <consortium name="The Broad Institute Genomics Platform"/>
            <consortium name="The Broad Institute Genome Sequencing Center for Infectious Disease"/>
            <person name="Wu L."/>
            <person name="Ma J."/>
        </authorList>
    </citation>
    <scope>NUCLEOTIDE SEQUENCE [LARGE SCALE GENOMIC DNA]</scope>
    <source>
        <strain evidence="3">JCM 17923</strain>
    </source>
</reference>
<organism evidence="2 3">
    <name type="scientific">Hymenobacter saemangeumensis</name>
    <dbReference type="NCBI Taxonomy" id="1084522"/>
    <lineage>
        <taxon>Bacteria</taxon>
        <taxon>Pseudomonadati</taxon>
        <taxon>Bacteroidota</taxon>
        <taxon>Cytophagia</taxon>
        <taxon>Cytophagales</taxon>
        <taxon>Hymenobacteraceae</taxon>
        <taxon>Hymenobacter</taxon>
    </lineage>
</organism>
<feature type="signal peptide" evidence="1">
    <location>
        <begin position="1"/>
        <end position="22"/>
    </location>
</feature>
<comment type="caution">
    <text evidence="2">The sequence shown here is derived from an EMBL/GenBank/DDBJ whole genome shotgun (WGS) entry which is preliminary data.</text>
</comment>
<evidence type="ECO:0000313" key="2">
    <source>
        <dbReference type="EMBL" id="GAA4370870.1"/>
    </source>
</evidence>
<feature type="chain" id="PRO_5047479460" evidence="1">
    <location>
        <begin position="23"/>
        <end position="478"/>
    </location>
</feature>
<dbReference type="RefSeq" id="WP_345238495.1">
    <property type="nucleotide sequence ID" value="NZ_BAABGZ010000082.1"/>
</dbReference>
<evidence type="ECO:0000313" key="3">
    <source>
        <dbReference type="Proteomes" id="UP001501153"/>
    </source>
</evidence>
<dbReference type="Proteomes" id="UP001501153">
    <property type="component" value="Unassembled WGS sequence"/>
</dbReference>
<proteinExistence type="predicted"/>
<name>A0ABP8ISZ3_9BACT</name>